<dbReference type="Proteomes" id="UP001642409">
    <property type="component" value="Unassembled WGS sequence"/>
</dbReference>
<organism evidence="1">
    <name type="scientific">Hexamita inflata</name>
    <dbReference type="NCBI Taxonomy" id="28002"/>
    <lineage>
        <taxon>Eukaryota</taxon>
        <taxon>Metamonada</taxon>
        <taxon>Diplomonadida</taxon>
        <taxon>Hexamitidae</taxon>
        <taxon>Hexamitinae</taxon>
        <taxon>Hexamita</taxon>
    </lineage>
</organism>
<keyword evidence="3" id="KW-1185">Reference proteome</keyword>
<dbReference type="AlphaFoldDB" id="A0AA86QXN1"/>
<evidence type="ECO:0000313" key="3">
    <source>
        <dbReference type="Proteomes" id="UP001642409"/>
    </source>
</evidence>
<reference evidence="1" key="1">
    <citation type="submission" date="2023-06" db="EMBL/GenBank/DDBJ databases">
        <authorList>
            <person name="Kurt Z."/>
        </authorList>
    </citation>
    <scope>NUCLEOTIDE SEQUENCE</scope>
</reference>
<evidence type="ECO:0000313" key="2">
    <source>
        <dbReference type="EMBL" id="CAL6027945.1"/>
    </source>
</evidence>
<protein>
    <submittedName>
        <fullName evidence="2">Hypothetical_protein</fullName>
    </submittedName>
</protein>
<reference evidence="2 3" key="2">
    <citation type="submission" date="2024-07" db="EMBL/GenBank/DDBJ databases">
        <authorList>
            <person name="Akdeniz Z."/>
        </authorList>
    </citation>
    <scope>NUCLEOTIDE SEQUENCE [LARGE SCALE GENOMIC DNA]</scope>
</reference>
<sequence>MIFYTTLQYNINIICTKVLKYTCKKSKRLKQKFVAHVVSELIVALERLTEVLLRPLAGVGADLLCLKTRSGQTTVGQILVKGSCPRRRAQGRIRALRSCCSQNLFLTSQTNREGVEYKKIQYMLNFRTYYQQQLNFNKK</sequence>
<gene>
    <name evidence="2" type="ORF">HINF_LOCUS31567</name>
    <name evidence="1" type="ORF">HINF_LOCUS47065</name>
</gene>
<accession>A0AA86QXN1</accession>
<name>A0AA86QXN1_9EUKA</name>
<evidence type="ECO:0000313" key="1">
    <source>
        <dbReference type="EMBL" id="CAI9959420.1"/>
    </source>
</evidence>
<dbReference type="EMBL" id="CATOUU010000918">
    <property type="protein sequence ID" value="CAI9959420.1"/>
    <property type="molecule type" value="Genomic_DNA"/>
</dbReference>
<proteinExistence type="predicted"/>
<comment type="caution">
    <text evidence="1">The sequence shown here is derived from an EMBL/GenBank/DDBJ whole genome shotgun (WGS) entry which is preliminary data.</text>
</comment>
<dbReference type="EMBL" id="CAXDID020000106">
    <property type="protein sequence ID" value="CAL6027945.1"/>
    <property type="molecule type" value="Genomic_DNA"/>
</dbReference>